<dbReference type="GeneID" id="79905300"/>
<dbReference type="RefSeq" id="WP_012954692.1">
    <property type="nucleotide sequence ID" value="NC_013784.1"/>
</dbReference>
<dbReference type="AlphaFoldDB" id="A0A806CJQ2"/>
<name>A0A806CJQ2_ZYMMO</name>
<organism evidence="1">
    <name type="scientific">Zymomonas mobilis subsp. mobilis (strain ATCC 31821 / ZM4 / CP4)</name>
    <dbReference type="NCBI Taxonomy" id="264203"/>
    <lineage>
        <taxon>Bacteria</taxon>
        <taxon>Pseudomonadati</taxon>
        <taxon>Pseudomonadota</taxon>
        <taxon>Alphaproteobacteria</taxon>
        <taxon>Sphingomonadales</taxon>
        <taxon>Zymomonadaceae</taxon>
        <taxon>Zymomonas</taxon>
    </lineage>
</organism>
<sequence length="167" mass="19149">MKKSDLLKNLLLQKFAYLQQSPEKLDLIVTGGTVRQIDDNNTNFVISYSVLIAIDDYSTHISLDDLFLLLNDFVHEQQHDLLHEKNNEPYQFEINQLDDDRALMMVRIDLSEIVLVTNDENGNRVAEHQLETSGVIQSETDYISKLIDITGDGGPFQGSINKWHFRA</sequence>
<keyword evidence="1" id="KW-0614">Plasmid</keyword>
<gene>
    <name evidence="1" type="ORF">ZZM4_0026</name>
</gene>
<protein>
    <recommendedName>
        <fullName evidence="2">P2 phage tail completion protein R (GpR)</fullName>
    </recommendedName>
</protein>
<proteinExistence type="predicted"/>
<reference evidence="1" key="1">
    <citation type="submission" date="2010-01" db="EMBL/GenBank/DDBJ databases">
        <title>Complete sequence of plasmid1 of Zymomonas mobilis subsp. mobilis ZM4.</title>
        <authorList>
            <consortium name="US DOE Joint Genome Institute"/>
            <person name="Lucas S."/>
            <person name="Copeland A."/>
            <person name="Lapidus A."/>
            <person name="Glavina del Rio T."/>
            <person name="Tice H."/>
            <person name="Bruce D."/>
            <person name="Goodwin L."/>
            <person name="Pitluck S."/>
            <person name="Balakireva M."/>
            <person name="Brettin T."/>
            <person name="Detter J.C."/>
            <person name="Han C."/>
            <person name="Larimer F."/>
            <person name="Land M."/>
            <person name="Hauser L."/>
            <person name="Kyrpides N."/>
            <person name="Mikhailova N."/>
            <person name="Pappas K."/>
        </authorList>
    </citation>
    <scope>NUCLEOTIDE SEQUENCE [LARGE SCALE GENOMIC DNA]</scope>
    <source>
        <strain evidence="1">ZM4</strain>
        <plasmid evidence="1">pZZM401</plasmid>
    </source>
</reference>
<evidence type="ECO:0000313" key="1">
    <source>
        <dbReference type="EMBL" id="ADC33802.1"/>
    </source>
</evidence>
<dbReference type="InterPro" id="IPR009678">
    <property type="entry name" value="Phage_tail_completion_R"/>
</dbReference>
<geneLocation type="plasmid" evidence="1">
    <name>pZZM401</name>
</geneLocation>
<dbReference type="Pfam" id="PF06891">
    <property type="entry name" value="P2_Phage_GpR"/>
    <property type="match status" value="1"/>
</dbReference>
<accession>A0A806CJQ2</accession>
<dbReference type="EMBL" id="CP001881">
    <property type="protein sequence ID" value="ADC33802.1"/>
    <property type="molecule type" value="Genomic_DNA"/>
</dbReference>
<evidence type="ECO:0008006" key="2">
    <source>
        <dbReference type="Google" id="ProtNLM"/>
    </source>
</evidence>